<evidence type="ECO:0000256" key="1">
    <source>
        <dbReference type="ARBA" id="ARBA00004613"/>
    </source>
</evidence>
<feature type="signal peptide" evidence="6">
    <location>
        <begin position="1"/>
        <end position="25"/>
    </location>
</feature>
<feature type="region of interest" description="Disordered" evidence="5">
    <location>
        <begin position="91"/>
        <end position="136"/>
    </location>
</feature>
<dbReference type="EMBL" id="PFEU01000006">
    <property type="protein sequence ID" value="PJE77142.1"/>
    <property type="molecule type" value="Genomic_DNA"/>
</dbReference>
<organism evidence="7 8">
    <name type="scientific">Candidatus Uhrbacteria bacterium CG10_big_fil_rev_8_21_14_0_10_48_16</name>
    <dbReference type="NCBI Taxonomy" id="1975038"/>
    <lineage>
        <taxon>Bacteria</taxon>
        <taxon>Candidatus Uhriibacteriota</taxon>
    </lineage>
</organism>
<evidence type="ECO:0000256" key="4">
    <source>
        <dbReference type="ARBA" id="ARBA00022837"/>
    </source>
</evidence>
<sequence>MNTQLSIQTLALTLIFALAPSWVFASTPSQTIGRILLQVEEAGEAWYVTPDTQERVYIKNGNAAYAVLRNFGLGITNENLAKIPVGFEDRFEETDTDGDGLSDKLEEGLGTDPTTTDSDEDGTDDRTELENGTDPLGLGELTADVDLMERLKGTILLQVEEAGQAWYVHPEDGHRYYMSNGDSAYQIMRYLSLGITNANLETIPLFSSVIDCDDNLDCMLSAVEGDIQARVTSPMSLEFFGILLESLSLIEHTPADELGLFTFKSVVQEYLIDGEAQEEMVGLTRQCRYENKQSMTVMLEDWIAGGLQADSFDPIDCETIPSEPSAQ</sequence>
<evidence type="ECO:0000313" key="8">
    <source>
        <dbReference type="Proteomes" id="UP000231436"/>
    </source>
</evidence>
<dbReference type="Proteomes" id="UP000231436">
    <property type="component" value="Unassembled WGS sequence"/>
</dbReference>
<evidence type="ECO:0000313" key="7">
    <source>
        <dbReference type="EMBL" id="PJE77142.1"/>
    </source>
</evidence>
<proteinExistence type="predicted"/>
<dbReference type="Pfam" id="PF18884">
    <property type="entry name" value="TSP3_bac"/>
    <property type="match status" value="1"/>
</dbReference>
<dbReference type="AlphaFoldDB" id="A0A2M8LI73"/>
<evidence type="ECO:0000256" key="6">
    <source>
        <dbReference type="SAM" id="SignalP"/>
    </source>
</evidence>
<keyword evidence="4" id="KW-0106">Calcium</keyword>
<keyword evidence="3 6" id="KW-0732">Signal</keyword>
<keyword evidence="2" id="KW-0964">Secreted</keyword>
<gene>
    <name evidence="7" type="ORF">COV05_00840</name>
</gene>
<protein>
    <submittedName>
        <fullName evidence="7">Uncharacterized protein</fullName>
    </submittedName>
</protein>
<evidence type="ECO:0000256" key="5">
    <source>
        <dbReference type="SAM" id="MobiDB-lite"/>
    </source>
</evidence>
<accession>A0A2M8LI73</accession>
<dbReference type="InterPro" id="IPR059100">
    <property type="entry name" value="TSP3_bac"/>
</dbReference>
<evidence type="ECO:0000256" key="3">
    <source>
        <dbReference type="ARBA" id="ARBA00022729"/>
    </source>
</evidence>
<reference evidence="8" key="1">
    <citation type="submission" date="2017-09" db="EMBL/GenBank/DDBJ databases">
        <title>Depth-based differentiation of microbial function through sediment-hosted aquifers and enrichment of novel symbionts in the deep terrestrial subsurface.</title>
        <authorList>
            <person name="Probst A.J."/>
            <person name="Ladd B."/>
            <person name="Jarett J.K."/>
            <person name="Geller-Mcgrath D.E."/>
            <person name="Sieber C.M.K."/>
            <person name="Emerson J.B."/>
            <person name="Anantharaman K."/>
            <person name="Thomas B.C."/>
            <person name="Malmstrom R."/>
            <person name="Stieglmeier M."/>
            <person name="Klingl A."/>
            <person name="Woyke T."/>
            <person name="Ryan C.M."/>
            <person name="Banfield J.F."/>
        </authorList>
    </citation>
    <scope>NUCLEOTIDE SEQUENCE [LARGE SCALE GENOMIC DNA]</scope>
</reference>
<feature type="compositionally biased region" description="Acidic residues" evidence="5">
    <location>
        <begin position="91"/>
        <end position="100"/>
    </location>
</feature>
<name>A0A2M8LI73_9BACT</name>
<feature type="chain" id="PRO_5014670124" evidence="6">
    <location>
        <begin position="26"/>
        <end position="327"/>
    </location>
</feature>
<comment type="caution">
    <text evidence="7">The sequence shown here is derived from an EMBL/GenBank/DDBJ whole genome shotgun (WGS) entry which is preliminary data.</text>
</comment>
<evidence type="ECO:0000256" key="2">
    <source>
        <dbReference type="ARBA" id="ARBA00022525"/>
    </source>
</evidence>
<comment type="subcellular location">
    <subcellularLocation>
        <location evidence="1">Secreted</location>
    </subcellularLocation>
</comment>